<evidence type="ECO:0000313" key="1">
    <source>
        <dbReference type="EMBL" id="KXT18639.1"/>
    </source>
</evidence>
<dbReference type="Proteomes" id="UP000073492">
    <property type="component" value="Unassembled WGS sequence"/>
</dbReference>
<sequence length="76" mass="8173">MGAFSDSDTVVTANTSFSDTTYTSLAAGRLFAIPELLERILTHFARSEESVVPSMHPLADRCSFAELCTVTATSVQ</sequence>
<dbReference type="AlphaFoldDB" id="A0A139IV60"/>
<proteinExistence type="predicted"/>
<comment type="caution">
    <text evidence="1">The sequence shown here is derived from an EMBL/GenBank/DDBJ whole genome shotgun (WGS) entry which is preliminary data.</text>
</comment>
<gene>
    <name evidence="1" type="ORF">AC579_9803</name>
</gene>
<keyword evidence="2" id="KW-1185">Reference proteome</keyword>
<accession>A0A139IV60</accession>
<organism evidence="1 2">
    <name type="scientific">Pseudocercospora musae</name>
    <dbReference type="NCBI Taxonomy" id="113226"/>
    <lineage>
        <taxon>Eukaryota</taxon>
        <taxon>Fungi</taxon>
        <taxon>Dikarya</taxon>
        <taxon>Ascomycota</taxon>
        <taxon>Pezizomycotina</taxon>
        <taxon>Dothideomycetes</taxon>
        <taxon>Dothideomycetidae</taxon>
        <taxon>Mycosphaerellales</taxon>
        <taxon>Mycosphaerellaceae</taxon>
        <taxon>Pseudocercospora</taxon>
    </lineage>
</organism>
<reference evidence="1 2" key="1">
    <citation type="submission" date="2015-07" db="EMBL/GenBank/DDBJ databases">
        <title>Comparative genomics of the Sigatoka disease complex on banana suggests a link between parallel evolutionary changes in Pseudocercospora fijiensis and Pseudocercospora eumusae and increased virulence on the banana host.</title>
        <authorList>
            <person name="Chang T.-C."/>
            <person name="Salvucci A."/>
            <person name="Crous P.W."/>
            <person name="Stergiopoulos I."/>
        </authorList>
    </citation>
    <scope>NUCLEOTIDE SEQUENCE [LARGE SCALE GENOMIC DNA]</scope>
    <source>
        <strain evidence="1 2">CBS 116634</strain>
    </source>
</reference>
<dbReference type="EMBL" id="LFZO01000005">
    <property type="protein sequence ID" value="KXT18639.1"/>
    <property type="molecule type" value="Genomic_DNA"/>
</dbReference>
<evidence type="ECO:0000313" key="2">
    <source>
        <dbReference type="Proteomes" id="UP000073492"/>
    </source>
</evidence>
<name>A0A139IV60_9PEZI</name>
<protein>
    <submittedName>
        <fullName evidence="1">Uncharacterized protein</fullName>
    </submittedName>
</protein>